<keyword evidence="3" id="KW-1185">Reference proteome</keyword>
<proteinExistence type="predicted"/>
<dbReference type="Proteomes" id="UP000318741">
    <property type="component" value="Chromosome"/>
</dbReference>
<dbReference type="AlphaFoldDB" id="A0A517PBN3"/>
<feature type="compositionally biased region" description="Basic and acidic residues" evidence="1">
    <location>
        <begin position="30"/>
        <end position="49"/>
    </location>
</feature>
<protein>
    <submittedName>
        <fullName evidence="2">Uncharacterized protein</fullName>
    </submittedName>
</protein>
<accession>A0A517PBN3</accession>
<gene>
    <name evidence="2" type="ORF">CA12_28790</name>
</gene>
<dbReference type="EMBL" id="CP036265">
    <property type="protein sequence ID" value="QDT16772.1"/>
    <property type="molecule type" value="Genomic_DNA"/>
</dbReference>
<dbReference type="RefSeq" id="WP_165700768.1">
    <property type="nucleotide sequence ID" value="NZ_CP036265.1"/>
</dbReference>
<reference evidence="2 3" key="1">
    <citation type="submission" date="2019-02" db="EMBL/GenBank/DDBJ databases">
        <title>Deep-cultivation of Planctomycetes and their phenomic and genomic characterization uncovers novel biology.</title>
        <authorList>
            <person name="Wiegand S."/>
            <person name="Jogler M."/>
            <person name="Boedeker C."/>
            <person name="Pinto D."/>
            <person name="Vollmers J."/>
            <person name="Rivas-Marin E."/>
            <person name="Kohn T."/>
            <person name="Peeters S.H."/>
            <person name="Heuer A."/>
            <person name="Rast P."/>
            <person name="Oberbeckmann S."/>
            <person name="Bunk B."/>
            <person name="Jeske O."/>
            <person name="Meyerdierks A."/>
            <person name="Storesund J.E."/>
            <person name="Kallscheuer N."/>
            <person name="Luecker S."/>
            <person name="Lage O.M."/>
            <person name="Pohl T."/>
            <person name="Merkel B.J."/>
            <person name="Hornburger P."/>
            <person name="Mueller R.-W."/>
            <person name="Bruemmer F."/>
            <person name="Labrenz M."/>
            <person name="Spormann A.M."/>
            <person name="Op den Camp H."/>
            <person name="Overmann J."/>
            <person name="Amann R."/>
            <person name="Jetten M.S.M."/>
            <person name="Mascher T."/>
            <person name="Medema M.H."/>
            <person name="Devos D.P."/>
            <person name="Kaster A.-K."/>
            <person name="Ovreas L."/>
            <person name="Rohde M."/>
            <person name="Galperin M.Y."/>
            <person name="Jogler C."/>
        </authorList>
    </citation>
    <scope>NUCLEOTIDE SEQUENCE [LARGE SCALE GENOMIC DNA]</scope>
    <source>
        <strain evidence="2 3">CA12</strain>
    </source>
</reference>
<feature type="region of interest" description="Disordered" evidence="1">
    <location>
        <begin position="23"/>
        <end position="49"/>
    </location>
</feature>
<evidence type="ECO:0000313" key="2">
    <source>
        <dbReference type="EMBL" id="QDT16772.1"/>
    </source>
</evidence>
<evidence type="ECO:0000313" key="3">
    <source>
        <dbReference type="Proteomes" id="UP000318741"/>
    </source>
</evidence>
<dbReference type="KEGG" id="acaf:CA12_28790"/>
<evidence type="ECO:0000256" key="1">
    <source>
        <dbReference type="SAM" id="MobiDB-lite"/>
    </source>
</evidence>
<organism evidence="2 3">
    <name type="scientific">Alienimonas californiensis</name>
    <dbReference type="NCBI Taxonomy" id="2527989"/>
    <lineage>
        <taxon>Bacteria</taxon>
        <taxon>Pseudomonadati</taxon>
        <taxon>Planctomycetota</taxon>
        <taxon>Planctomycetia</taxon>
        <taxon>Planctomycetales</taxon>
        <taxon>Planctomycetaceae</taxon>
        <taxon>Alienimonas</taxon>
    </lineage>
</organism>
<sequence>MRALHAFSHRALVELTEEPRRRFGLTTAEELSRRQASEANDGLKERART</sequence>
<name>A0A517PBN3_9PLAN</name>